<evidence type="ECO:0000313" key="3">
    <source>
        <dbReference type="Proteomes" id="UP000706891"/>
    </source>
</evidence>
<evidence type="ECO:0000256" key="1">
    <source>
        <dbReference type="SAM" id="SignalP"/>
    </source>
</evidence>
<comment type="caution">
    <text evidence="2">The sequence shown here is derived from an EMBL/GenBank/DDBJ whole genome shotgun (WGS) entry which is preliminary data.</text>
</comment>
<dbReference type="InterPro" id="IPR025634">
    <property type="entry name" value="DUF4292"/>
</dbReference>
<feature type="signal peptide" evidence="1">
    <location>
        <begin position="1"/>
        <end position="29"/>
    </location>
</feature>
<feature type="chain" id="PRO_5037804003" evidence="1">
    <location>
        <begin position="30"/>
        <end position="298"/>
    </location>
</feature>
<organism evidence="2 3">
    <name type="scientific">Marseilla massiliensis</name>
    <dbReference type="NCBI Taxonomy" id="1841864"/>
    <lineage>
        <taxon>Bacteria</taxon>
        <taxon>Pseudomonadati</taxon>
        <taxon>Bacteroidota</taxon>
        <taxon>Bacteroidia</taxon>
        <taxon>Bacteroidales</taxon>
        <taxon>Prevotellaceae</taxon>
        <taxon>Marseilla</taxon>
    </lineage>
</organism>
<reference evidence="2" key="1">
    <citation type="submission" date="2020-08" db="EMBL/GenBank/DDBJ databases">
        <authorList>
            <person name="Cejkova D."/>
            <person name="Kubasova T."/>
            <person name="Jahodarova E."/>
            <person name="Rychlik I."/>
        </authorList>
    </citation>
    <scope>NUCLEOTIDE SEQUENCE</scope>
    <source>
        <strain evidence="2">An824</strain>
    </source>
</reference>
<evidence type="ECO:0000313" key="2">
    <source>
        <dbReference type="EMBL" id="MBM6674810.1"/>
    </source>
</evidence>
<dbReference type="Pfam" id="PF14125">
    <property type="entry name" value="DUF4292"/>
    <property type="match status" value="1"/>
</dbReference>
<dbReference type="RefSeq" id="WP_205105886.1">
    <property type="nucleotide sequence ID" value="NZ_JACJJG010000132.1"/>
</dbReference>
<accession>A0A938WVF5</accession>
<dbReference type="AlphaFoldDB" id="A0A938WVF5"/>
<dbReference type="PROSITE" id="PS51257">
    <property type="entry name" value="PROKAR_LIPOPROTEIN"/>
    <property type="match status" value="1"/>
</dbReference>
<keyword evidence="1" id="KW-0732">Signal</keyword>
<gene>
    <name evidence="2" type="ORF">H6A34_13135</name>
</gene>
<dbReference type="EMBL" id="JACJJG010000132">
    <property type="protein sequence ID" value="MBM6674810.1"/>
    <property type="molecule type" value="Genomic_DNA"/>
</dbReference>
<reference evidence="2" key="2">
    <citation type="journal article" date="2021" name="Sci. Rep.">
        <title>The distribution of antibiotic resistance genes in chicken gut microbiota commensals.</title>
        <authorList>
            <person name="Juricova H."/>
            <person name="Matiasovicova J."/>
            <person name="Kubasova T."/>
            <person name="Cejkova D."/>
            <person name="Rychlik I."/>
        </authorList>
    </citation>
    <scope>NUCLEOTIDE SEQUENCE</scope>
    <source>
        <strain evidence="2">An824</strain>
    </source>
</reference>
<protein>
    <submittedName>
        <fullName evidence="2">DUF4292 domain-containing protein</fullName>
    </submittedName>
</protein>
<name>A0A938WVF5_9BACT</name>
<sequence length="298" mass="33140">MLRNKCRLSIVTALAAMSLLVVSCGSSKALQGGTKPTKTEKVTLDNAETMSRDFLRKVYDNEVYANSITSKIKFTVNTGSKDISVSGSLNMKKDQVIRIQLTPFGLMEVGRLEFTKDYVLIMDRMNKEYIKASYADVDFLQKNGLDFYTLQALFWNKLFVPGTQKITDSSLKNFSVAFNNASSDAVVSYKRGDMSYAWSADKTTALIKSVGVTYDGKTSGNTTVTCDYGKFKPLGTKLFPTDITLRLKTGAVKNADKMSVNISINNLDTSDDWDTFTTVSGKYKQVDVQDVVKRLMKM</sequence>
<keyword evidence="3" id="KW-1185">Reference proteome</keyword>
<dbReference type="Proteomes" id="UP000706891">
    <property type="component" value="Unassembled WGS sequence"/>
</dbReference>
<proteinExistence type="predicted"/>